<sequence length="89" mass="9950">MLQREISEAAISILKVGGVFGYATCSPHLAETSIAVADILKKHPELEQIDIQPFMPEHLEGGVRDKSMALWTQRHNTDAMFLALFRKIS</sequence>
<proteinExistence type="predicted"/>
<dbReference type="InterPro" id="IPR049560">
    <property type="entry name" value="MeTrfase_RsmB-F_NOP2_cat"/>
</dbReference>
<reference evidence="6" key="1">
    <citation type="submission" date="2020-05" db="EMBL/GenBank/DDBJ databases">
        <authorList>
            <person name="Chiriac C."/>
            <person name="Salcher M."/>
            <person name="Ghai R."/>
            <person name="Kavagutti S V."/>
        </authorList>
    </citation>
    <scope>NUCLEOTIDE SEQUENCE</scope>
</reference>
<protein>
    <submittedName>
        <fullName evidence="6">Unannotated protein</fullName>
    </submittedName>
</protein>
<evidence type="ECO:0000256" key="2">
    <source>
        <dbReference type="ARBA" id="ARBA00022679"/>
    </source>
</evidence>
<dbReference type="SUPFAM" id="SSF53335">
    <property type="entry name" value="S-adenosyl-L-methionine-dependent methyltransferases"/>
    <property type="match status" value="1"/>
</dbReference>
<evidence type="ECO:0000259" key="5">
    <source>
        <dbReference type="PROSITE" id="PS51686"/>
    </source>
</evidence>
<dbReference type="InterPro" id="IPR029063">
    <property type="entry name" value="SAM-dependent_MTases_sf"/>
</dbReference>
<dbReference type="Gene3D" id="3.40.50.150">
    <property type="entry name" value="Vaccinia Virus protein VP39"/>
    <property type="match status" value="1"/>
</dbReference>
<dbReference type="InterPro" id="IPR001678">
    <property type="entry name" value="MeTrfase_RsmB-F_NOP2_dom"/>
</dbReference>
<keyword evidence="2" id="KW-0808">Transferase</keyword>
<evidence type="ECO:0000256" key="1">
    <source>
        <dbReference type="ARBA" id="ARBA00022603"/>
    </source>
</evidence>
<feature type="domain" description="SAM-dependent MTase RsmB/NOP-type" evidence="5">
    <location>
        <begin position="1"/>
        <end position="88"/>
    </location>
</feature>
<evidence type="ECO:0000256" key="3">
    <source>
        <dbReference type="ARBA" id="ARBA00022691"/>
    </source>
</evidence>
<dbReference type="GO" id="GO:0032259">
    <property type="term" value="P:methylation"/>
    <property type="evidence" value="ECO:0007669"/>
    <property type="project" value="UniProtKB-KW"/>
</dbReference>
<keyword evidence="1" id="KW-0489">Methyltransferase</keyword>
<evidence type="ECO:0000256" key="4">
    <source>
        <dbReference type="ARBA" id="ARBA00022884"/>
    </source>
</evidence>
<dbReference type="GO" id="GO:0003723">
    <property type="term" value="F:RNA binding"/>
    <property type="evidence" value="ECO:0007669"/>
    <property type="project" value="UniProtKB-KW"/>
</dbReference>
<accession>A0A6J6EQE7</accession>
<organism evidence="6">
    <name type="scientific">freshwater metagenome</name>
    <dbReference type="NCBI Taxonomy" id="449393"/>
    <lineage>
        <taxon>unclassified sequences</taxon>
        <taxon>metagenomes</taxon>
        <taxon>ecological metagenomes</taxon>
    </lineage>
</organism>
<keyword evidence="3" id="KW-0949">S-adenosyl-L-methionine</keyword>
<evidence type="ECO:0000313" key="6">
    <source>
        <dbReference type="EMBL" id="CAB4578740.1"/>
    </source>
</evidence>
<dbReference type="PROSITE" id="PS51686">
    <property type="entry name" value="SAM_MT_RSMB_NOP"/>
    <property type="match status" value="1"/>
</dbReference>
<keyword evidence="4" id="KW-0694">RNA-binding</keyword>
<dbReference type="AlphaFoldDB" id="A0A6J6EQE7"/>
<dbReference type="EMBL" id="CAEZTX010000013">
    <property type="protein sequence ID" value="CAB4578740.1"/>
    <property type="molecule type" value="Genomic_DNA"/>
</dbReference>
<dbReference type="GO" id="GO:0008168">
    <property type="term" value="F:methyltransferase activity"/>
    <property type="evidence" value="ECO:0007669"/>
    <property type="project" value="UniProtKB-KW"/>
</dbReference>
<dbReference type="Pfam" id="PF01189">
    <property type="entry name" value="Methyltr_RsmB-F"/>
    <property type="match status" value="1"/>
</dbReference>
<name>A0A6J6EQE7_9ZZZZ</name>
<gene>
    <name evidence="6" type="ORF">UFOPK1755_00336</name>
</gene>